<dbReference type="Proteomes" id="UP000515237">
    <property type="component" value="Chromosome"/>
</dbReference>
<accession>A0A7G7G324</accession>
<evidence type="ECO:0000256" key="2">
    <source>
        <dbReference type="ARBA" id="ARBA00007947"/>
    </source>
</evidence>
<evidence type="ECO:0000256" key="3">
    <source>
        <dbReference type="ARBA" id="ARBA00022679"/>
    </source>
</evidence>
<evidence type="ECO:0000313" key="6">
    <source>
        <dbReference type="Proteomes" id="UP000515237"/>
    </source>
</evidence>
<dbReference type="Pfam" id="PF00132">
    <property type="entry name" value="Hexapep"/>
    <property type="match status" value="1"/>
</dbReference>
<dbReference type="KEGG" id="aswu:HUW51_02010"/>
<dbReference type="InterPro" id="IPR001451">
    <property type="entry name" value="Hexapep"/>
</dbReference>
<dbReference type="GO" id="GO:0016746">
    <property type="term" value="F:acyltransferase activity"/>
    <property type="evidence" value="ECO:0007669"/>
    <property type="project" value="UniProtKB-KW"/>
</dbReference>
<dbReference type="PANTHER" id="PTHR43584">
    <property type="entry name" value="NUCLEOTIDYL TRANSFERASE"/>
    <property type="match status" value="1"/>
</dbReference>
<comment type="similarity">
    <text evidence="1">In the C-terminal section; belongs to the transferase hexapeptide repeat family.</text>
</comment>
<reference evidence="5 6" key="1">
    <citation type="journal article" date="2018" name="Int. J. Syst. Evol. Microbiol.">
        <title>Adhaeribacter swui sp. nov., isolated from wet mud.</title>
        <authorList>
            <person name="Kim D.U."/>
            <person name="Kim K.W."/>
            <person name="Kang M.S."/>
            <person name="Kim J.Y."/>
            <person name="Jang J.H."/>
            <person name="Kim M.K."/>
        </authorList>
    </citation>
    <scope>NUCLEOTIDE SEQUENCE [LARGE SCALE GENOMIC DNA]</scope>
    <source>
        <strain evidence="5 6">KCTC 52873</strain>
    </source>
</reference>
<evidence type="ECO:0000256" key="1">
    <source>
        <dbReference type="ARBA" id="ARBA00007707"/>
    </source>
</evidence>
<keyword evidence="6" id="KW-1185">Reference proteome</keyword>
<organism evidence="5 6">
    <name type="scientific">Adhaeribacter swui</name>
    <dbReference type="NCBI Taxonomy" id="2086471"/>
    <lineage>
        <taxon>Bacteria</taxon>
        <taxon>Pseudomonadati</taxon>
        <taxon>Bacteroidota</taxon>
        <taxon>Cytophagia</taxon>
        <taxon>Cytophagales</taxon>
        <taxon>Hymenobacteraceae</taxon>
        <taxon>Adhaeribacter</taxon>
    </lineage>
</organism>
<dbReference type="InterPro" id="IPR011004">
    <property type="entry name" value="Trimer_LpxA-like_sf"/>
</dbReference>
<dbReference type="Gene3D" id="2.160.10.10">
    <property type="entry name" value="Hexapeptide repeat proteins"/>
    <property type="match status" value="1"/>
</dbReference>
<keyword evidence="3 5" id="KW-0808">Transferase</keyword>
<keyword evidence="4" id="KW-0012">Acyltransferase</keyword>
<name>A0A7G7G324_9BACT</name>
<protein>
    <submittedName>
        <fullName evidence="5">LpxA family transferase</fullName>
    </submittedName>
</protein>
<comment type="similarity">
    <text evidence="2">In the N-terminal section; belongs to the N-acetylglucosamine-1-phosphate uridyltransferase family.</text>
</comment>
<dbReference type="InterPro" id="IPR050065">
    <property type="entry name" value="GlmU-like"/>
</dbReference>
<proteinExistence type="inferred from homology"/>
<evidence type="ECO:0000256" key="4">
    <source>
        <dbReference type="ARBA" id="ARBA00023315"/>
    </source>
</evidence>
<dbReference type="AlphaFoldDB" id="A0A7G7G324"/>
<evidence type="ECO:0000313" key="5">
    <source>
        <dbReference type="EMBL" id="QNF31558.1"/>
    </source>
</evidence>
<dbReference type="GO" id="GO:0016779">
    <property type="term" value="F:nucleotidyltransferase activity"/>
    <property type="evidence" value="ECO:0007669"/>
    <property type="project" value="UniProtKB-ARBA"/>
</dbReference>
<dbReference type="SUPFAM" id="SSF51161">
    <property type="entry name" value="Trimeric LpxA-like enzymes"/>
    <property type="match status" value="1"/>
</dbReference>
<gene>
    <name evidence="5" type="ORF">HUW51_02010</name>
</gene>
<dbReference type="RefSeq" id="WP_185272332.1">
    <property type="nucleotide sequence ID" value="NZ_CP055156.1"/>
</dbReference>
<dbReference type="EMBL" id="CP055156">
    <property type="protein sequence ID" value="QNF31558.1"/>
    <property type="molecule type" value="Genomic_DNA"/>
</dbReference>
<sequence length="201" mass="21778">MFAINQYITNFPAVFDLSLETNPWEITKNLPASLPDIIAKLNSDYEIKDNVAIHITAVVESSAVIKAPAIIGEKCFVGGNAYVRGGVYLDTGVSIGTGCEIKSSIILKNSAIAHFNFIGDSIVGQQVNFEAGSITANHHNDRSDKRIFVFYNNAVLETNSHKFGALVGDFSKIGANAVLSPGTLLLPHTIVRRLELVEQVF</sequence>
<dbReference type="PANTHER" id="PTHR43584:SF8">
    <property type="entry name" value="N-ACETYLMURAMATE ALPHA-1-PHOSPHATE URIDYLYLTRANSFERASE"/>
    <property type="match status" value="1"/>
</dbReference>